<keyword evidence="5" id="KW-0479">Metal-binding</keyword>
<dbReference type="EC" id="3.6.1.55" evidence="11"/>
<dbReference type="GO" id="GO:0046872">
    <property type="term" value="F:metal ion binding"/>
    <property type="evidence" value="ECO:0007669"/>
    <property type="project" value="UniProtKB-KW"/>
</dbReference>
<evidence type="ECO:0000256" key="8">
    <source>
        <dbReference type="ARBA" id="ARBA00022842"/>
    </source>
</evidence>
<keyword evidence="8" id="KW-0460">Magnesium</keyword>
<evidence type="ECO:0000256" key="10">
    <source>
        <dbReference type="ARBA" id="ARBA00035861"/>
    </source>
</evidence>
<comment type="caution">
    <text evidence="13">The sequence shown here is derived from an EMBL/GenBank/DDBJ whole genome shotgun (WGS) entry which is preliminary data.</text>
</comment>
<reference evidence="13" key="1">
    <citation type="submission" date="2010-06" db="EMBL/GenBank/DDBJ databases">
        <authorList>
            <person name="Muzny D."/>
            <person name="Qin X."/>
            <person name="Buhay C."/>
            <person name="Dugan-Rocha S."/>
            <person name="Ding Y."/>
            <person name="Chen G."/>
            <person name="Hawes A."/>
            <person name="Holder M."/>
            <person name="Jhangiani S."/>
            <person name="Johnson A."/>
            <person name="Khan Z."/>
            <person name="Li Z."/>
            <person name="Liu W."/>
            <person name="Liu X."/>
            <person name="Perez L."/>
            <person name="Shen H."/>
            <person name="Wang Q."/>
            <person name="Watt J."/>
            <person name="Xi L."/>
            <person name="Xin Y."/>
            <person name="Zhou J."/>
            <person name="Deng J."/>
            <person name="Jiang H."/>
            <person name="Liu Y."/>
            <person name="Qu J."/>
            <person name="Song X.-Z."/>
            <person name="Zhang L."/>
            <person name="Villasana D."/>
            <person name="Johnson A."/>
            <person name="Liu J."/>
            <person name="Liyanage D."/>
            <person name="Lorensuhewa L."/>
            <person name="Robinson T."/>
            <person name="Song A."/>
            <person name="Song B.-B."/>
            <person name="Dinh H."/>
            <person name="Thornton R."/>
            <person name="Coyle M."/>
            <person name="Francisco L."/>
            <person name="Jackson L."/>
            <person name="Javaid M."/>
            <person name="Korchina V."/>
            <person name="Kovar C."/>
            <person name="Mata R."/>
            <person name="Mathew T."/>
            <person name="Ngo R."/>
            <person name="Nguyen L."/>
            <person name="Nguyen N."/>
            <person name="Okwuonu G."/>
            <person name="Ongeri F."/>
            <person name="Pham C."/>
            <person name="Simmons D."/>
            <person name="Wilczek-Boney K."/>
            <person name="Hale W."/>
            <person name="Jakkamsetti A."/>
            <person name="Pham P."/>
            <person name="Ruth R."/>
            <person name="San Lucas F."/>
            <person name="Warren J."/>
            <person name="Zhang J."/>
            <person name="Zhao Z."/>
            <person name="Zhou C."/>
            <person name="Zhu D."/>
            <person name="Lee S."/>
            <person name="Bess C."/>
            <person name="Blankenburg K."/>
            <person name="Forbes L."/>
            <person name="Fu Q."/>
            <person name="Gubbala S."/>
            <person name="Hirani K."/>
            <person name="Jayaseelan J.C."/>
            <person name="Lara F."/>
            <person name="Munidasa M."/>
            <person name="Palculict T."/>
            <person name="Patil S."/>
            <person name="Pu L.-L."/>
            <person name="Saada N."/>
            <person name="Tang L."/>
            <person name="Weissenberger G."/>
            <person name="Zhu Y."/>
            <person name="Hemphill L."/>
            <person name="Shang Y."/>
            <person name="Youmans B."/>
            <person name="Ayvaz T."/>
            <person name="Ross M."/>
            <person name="Santibanez J."/>
            <person name="Aqrawi P."/>
            <person name="Gross S."/>
            <person name="Joshi V."/>
            <person name="Fowler G."/>
            <person name="Nazareth L."/>
            <person name="Reid J."/>
            <person name="Worley K."/>
            <person name="Petrosino J."/>
            <person name="Highlander S."/>
            <person name="Gibbs R."/>
        </authorList>
    </citation>
    <scope>NUCLEOTIDE SEQUENCE [LARGE SCALE GENOMIC DNA]</scope>
    <source>
        <strain evidence="13">ATCC 33030</strain>
    </source>
</reference>
<dbReference type="AlphaFoldDB" id="D7WDK1"/>
<feature type="domain" description="Nudix hydrolase" evidence="12">
    <location>
        <begin position="6"/>
        <end position="131"/>
    </location>
</feature>
<dbReference type="GO" id="GO:0044715">
    <property type="term" value="F:8-oxo-dGDP phosphatase activity"/>
    <property type="evidence" value="ECO:0007669"/>
    <property type="project" value="TreeGrafter"/>
</dbReference>
<dbReference type="Gene3D" id="3.90.79.10">
    <property type="entry name" value="Nucleoside Triphosphate Pyrophosphohydrolase"/>
    <property type="match status" value="1"/>
</dbReference>
<evidence type="ECO:0000259" key="12">
    <source>
        <dbReference type="PROSITE" id="PS51462"/>
    </source>
</evidence>
<dbReference type="eggNOG" id="COG0494">
    <property type="taxonomic scope" value="Bacteria"/>
</dbReference>
<dbReference type="InterPro" id="IPR047127">
    <property type="entry name" value="MutT-like"/>
</dbReference>
<protein>
    <recommendedName>
        <fullName evidence="11">8-oxo-dGTP diphosphatase</fullName>
        <ecNumber evidence="11">3.6.1.55</ecNumber>
    </recommendedName>
</protein>
<evidence type="ECO:0000256" key="6">
    <source>
        <dbReference type="ARBA" id="ARBA00022763"/>
    </source>
</evidence>
<gene>
    <name evidence="13" type="ORF">HMPREF0291_11889</name>
</gene>
<evidence type="ECO:0000256" key="1">
    <source>
        <dbReference type="ARBA" id="ARBA00001946"/>
    </source>
</evidence>
<dbReference type="STRING" id="585529.HMPREF0291_11889"/>
<keyword evidence="7 13" id="KW-0378">Hydrolase</keyword>
<sequence length="137" mass="14988">MAESKPAIEVTGAVIIRNGTVFAAQRGPGKALAGKWEFPGGKIEPGEPPEESLARELKEEWLIDATVGPHITTTNHKYDFGTVHLSTFQCALTGDQEPTLTEHAESRWVPIDELDSLDWAPADVPAVEMIVQAWEQL</sequence>
<evidence type="ECO:0000256" key="4">
    <source>
        <dbReference type="ARBA" id="ARBA00022705"/>
    </source>
</evidence>
<keyword evidence="3" id="KW-0515">Mutator protein</keyword>
<evidence type="ECO:0000313" key="13">
    <source>
        <dbReference type="EMBL" id="EFK54232.1"/>
    </source>
</evidence>
<comment type="cofactor">
    <cofactor evidence="1">
        <name>Mg(2+)</name>
        <dbReference type="ChEBI" id="CHEBI:18420"/>
    </cofactor>
</comment>
<keyword evidence="4" id="KW-0235">DNA replication</keyword>
<evidence type="ECO:0000313" key="14">
    <source>
        <dbReference type="Proteomes" id="UP000004208"/>
    </source>
</evidence>
<evidence type="ECO:0000256" key="3">
    <source>
        <dbReference type="ARBA" id="ARBA00022457"/>
    </source>
</evidence>
<keyword evidence="9" id="KW-0234">DNA repair</keyword>
<dbReference type="GO" id="GO:0008413">
    <property type="term" value="F:8-oxo-7,8-dihydroguanosine triphosphate pyrophosphatase activity"/>
    <property type="evidence" value="ECO:0007669"/>
    <property type="project" value="TreeGrafter"/>
</dbReference>
<comment type="catalytic activity">
    <reaction evidence="10">
        <text>8-oxo-dGTP + H2O = 8-oxo-dGMP + diphosphate + H(+)</text>
        <dbReference type="Rhea" id="RHEA:31575"/>
        <dbReference type="ChEBI" id="CHEBI:15377"/>
        <dbReference type="ChEBI" id="CHEBI:15378"/>
        <dbReference type="ChEBI" id="CHEBI:33019"/>
        <dbReference type="ChEBI" id="CHEBI:63224"/>
        <dbReference type="ChEBI" id="CHEBI:77896"/>
        <dbReference type="EC" id="3.6.1.55"/>
    </reaction>
</comment>
<dbReference type="Pfam" id="PF00293">
    <property type="entry name" value="NUDIX"/>
    <property type="match status" value="1"/>
</dbReference>
<comment type="similarity">
    <text evidence="2">Belongs to the Nudix hydrolase family.</text>
</comment>
<dbReference type="GO" id="GO:0035539">
    <property type="term" value="F:8-oxo-7,8-dihydrodeoxyguanosine triphosphate pyrophosphatase activity"/>
    <property type="evidence" value="ECO:0007669"/>
    <property type="project" value="UniProtKB-EC"/>
</dbReference>
<proteinExistence type="inferred from homology"/>
<dbReference type="CDD" id="cd03425">
    <property type="entry name" value="NUDIX_MutT_NudA_like"/>
    <property type="match status" value="1"/>
</dbReference>
<dbReference type="GO" id="GO:0044716">
    <property type="term" value="F:8-oxo-GDP phosphatase activity"/>
    <property type="evidence" value="ECO:0007669"/>
    <property type="project" value="TreeGrafter"/>
</dbReference>
<keyword evidence="14" id="KW-1185">Reference proteome</keyword>
<evidence type="ECO:0000256" key="5">
    <source>
        <dbReference type="ARBA" id="ARBA00022723"/>
    </source>
</evidence>
<dbReference type="HOGENOM" id="CLU_037162_19_1_11"/>
<evidence type="ECO:0000256" key="2">
    <source>
        <dbReference type="ARBA" id="ARBA00005582"/>
    </source>
</evidence>
<organism evidence="13 14">
    <name type="scientific">Corynebacterium genitalium ATCC 33030</name>
    <dbReference type="NCBI Taxonomy" id="585529"/>
    <lineage>
        <taxon>Bacteria</taxon>
        <taxon>Bacillati</taxon>
        <taxon>Actinomycetota</taxon>
        <taxon>Actinomycetes</taxon>
        <taxon>Mycobacteriales</taxon>
        <taxon>Corynebacteriaceae</taxon>
        <taxon>Corynebacterium</taxon>
    </lineage>
</organism>
<dbReference type="PRINTS" id="PR00502">
    <property type="entry name" value="NUDIXFAMILY"/>
</dbReference>
<accession>D7WDK1</accession>
<dbReference type="InterPro" id="IPR015797">
    <property type="entry name" value="NUDIX_hydrolase-like_dom_sf"/>
</dbReference>
<evidence type="ECO:0000256" key="7">
    <source>
        <dbReference type="ARBA" id="ARBA00022801"/>
    </source>
</evidence>
<dbReference type="OrthoDB" id="9804442at2"/>
<dbReference type="Proteomes" id="UP000004208">
    <property type="component" value="Unassembled WGS sequence"/>
</dbReference>
<dbReference type="GO" id="GO:0006260">
    <property type="term" value="P:DNA replication"/>
    <property type="evidence" value="ECO:0007669"/>
    <property type="project" value="UniProtKB-KW"/>
</dbReference>
<dbReference type="SUPFAM" id="SSF55811">
    <property type="entry name" value="Nudix"/>
    <property type="match status" value="1"/>
</dbReference>
<dbReference type="EMBL" id="ACLJ02000003">
    <property type="protein sequence ID" value="EFK54232.1"/>
    <property type="molecule type" value="Genomic_DNA"/>
</dbReference>
<dbReference type="InterPro" id="IPR020476">
    <property type="entry name" value="Nudix_hydrolase"/>
</dbReference>
<dbReference type="InterPro" id="IPR000086">
    <property type="entry name" value="NUDIX_hydrolase_dom"/>
</dbReference>
<dbReference type="RefSeq" id="WP_005290691.1">
    <property type="nucleotide sequence ID" value="NZ_CM000961.1"/>
</dbReference>
<keyword evidence="6" id="KW-0227">DNA damage</keyword>
<evidence type="ECO:0000256" key="11">
    <source>
        <dbReference type="ARBA" id="ARBA00038905"/>
    </source>
</evidence>
<dbReference type="PANTHER" id="PTHR47707:SF1">
    <property type="entry name" value="NUDIX HYDROLASE FAMILY PROTEIN"/>
    <property type="match status" value="1"/>
</dbReference>
<name>D7WDK1_9CORY</name>
<dbReference type="GO" id="GO:0006281">
    <property type="term" value="P:DNA repair"/>
    <property type="evidence" value="ECO:0007669"/>
    <property type="project" value="UniProtKB-KW"/>
</dbReference>
<dbReference type="PROSITE" id="PS51462">
    <property type="entry name" value="NUDIX"/>
    <property type="match status" value="1"/>
</dbReference>
<evidence type="ECO:0000256" key="9">
    <source>
        <dbReference type="ARBA" id="ARBA00023204"/>
    </source>
</evidence>
<dbReference type="PANTHER" id="PTHR47707">
    <property type="entry name" value="8-OXO-DGTP DIPHOSPHATASE"/>
    <property type="match status" value="1"/>
</dbReference>